<feature type="compositionally biased region" description="Basic and acidic residues" evidence="1">
    <location>
        <begin position="242"/>
        <end position="263"/>
    </location>
</feature>
<feature type="compositionally biased region" description="Polar residues" evidence="1">
    <location>
        <begin position="1012"/>
        <end position="1021"/>
    </location>
</feature>
<dbReference type="HOGENOM" id="CLU_292911_0_0_1"/>
<feature type="compositionally biased region" description="Basic and acidic residues" evidence="1">
    <location>
        <begin position="59"/>
        <end position="74"/>
    </location>
</feature>
<dbReference type="GeneID" id="20241702"/>
<dbReference type="Pfam" id="PF04087">
    <property type="entry name" value="DUF389"/>
    <property type="match status" value="1"/>
</dbReference>
<evidence type="ECO:0008006" key="5">
    <source>
        <dbReference type="Google" id="ProtNLM"/>
    </source>
</evidence>
<gene>
    <name evidence="3" type="ORF">LOTGIDRAFT_171267</name>
</gene>
<dbReference type="RefSeq" id="XP_009045704.1">
    <property type="nucleotide sequence ID" value="XM_009047456.1"/>
</dbReference>
<dbReference type="CTD" id="20241702"/>
<dbReference type="KEGG" id="lgi:LOTGIDRAFT_171267"/>
<feature type="transmembrane region" description="Helical" evidence="2">
    <location>
        <begin position="743"/>
        <end position="769"/>
    </location>
</feature>
<feature type="transmembrane region" description="Helical" evidence="2">
    <location>
        <begin position="674"/>
        <end position="696"/>
    </location>
</feature>
<keyword evidence="4" id="KW-1185">Reference proteome</keyword>
<feature type="transmembrane region" description="Helical" evidence="2">
    <location>
        <begin position="540"/>
        <end position="558"/>
    </location>
</feature>
<feature type="compositionally biased region" description="Basic and acidic residues" evidence="1">
    <location>
        <begin position="205"/>
        <end position="222"/>
    </location>
</feature>
<feature type="compositionally biased region" description="Basic and acidic residues" evidence="1">
    <location>
        <begin position="156"/>
        <end position="190"/>
    </location>
</feature>
<protein>
    <recommendedName>
        <fullName evidence="5">DUF389 domain-containing protein</fullName>
    </recommendedName>
</protein>
<dbReference type="PANTHER" id="PTHR20992:SF9">
    <property type="entry name" value="AT15442P-RELATED"/>
    <property type="match status" value="1"/>
</dbReference>
<feature type="region of interest" description="Disordered" evidence="1">
    <location>
        <begin position="981"/>
        <end position="1039"/>
    </location>
</feature>
<feature type="compositionally biased region" description="Polar residues" evidence="1">
    <location>
        <begin position="988"/>
        <end position="1004"/>
    </location>
</feature>
<feature type="compositionally biased region" description="Basic and acidic residues" evidence="1">
    <location>
        <begin position="909"/>
        <end position="930"/>
    </location>
</feature>
<proteinExistence type="predicted"/>
<dbReference type="Proteomes" id="UP000030746">
    <property type="component" value="Unassembled WGS sequence"/>
</dbReference>
<evidence type="ECO:0000256" key="1">
    <source>
        <dbReference type="SAM" id="MobiDB-lite"/>
    </source>
</evidence>
<keyword evidence="2" id="KW-0472">Membrane</keyword>
<feature type="compositionally biased region" description="Basic and acidic residues" evidence="1">
    <location>
        <begin position="281"/>
        <end position="319"/>
    </location>
</feature>
<dbReference type="OrthoDB" id="543859at2759"/>
<dbReference type="AlphaFoldDB" id="V4B7N5"/>
<reference evidence="3 4" key="1">
    <citation type="journal article" date="2013" name="Nature">
        <title>Insights into bilaterian evolution from three spiralian genomes.</title>
        <authorList>
            <person name="Simakov O."/>
            <person name="Marletaz F."/>
            <person name="Cho S.J."/>
            <person name="Edsinger-Gonzales E."/>
            <person name="Havlak P."/>
            <person name="Hellsten U."/>
            <person name="Kuo D.H."/>
            <person name="Larsson T."/>
            <person name="Lv J."/>
            <person name="Arendt D."/>
            <person name="Savage R."/>
            <person name="Osoegawa K."/>
            <person name="de Jong P."/>
            <person name="Grimwood J."/>
            <person name="Chapman J.A."/>
            <person name="Shapiro H."/>
            <person name="Aerts A."/>
            <person name="Otillar R.P."/>
            <person name="Terry A.Y."/>
            <person name="Boore J.L."/>
            <person name="Grigoriev I.V."/>
            <person name="Lindberg D.R."/>
            <person name="Seaver E.C."/>
            <person name="Weisblat D.A."/>
            <person name="Putnam N.H."/>
            <person name="Rokhsar D.S."/>
        </authorList>
    </citation>
    <scope>NUCLEOTIDE SEQUENCE [LARGE SCALE GENOMIC DNA]</scope>
</reference>
<feature type="region of interest" description="Disordered" evidence="1">
    <location>
        <begin position="890"/>
        <end position="930"/>
    </location>
</feature>
<feature type="transmembrane region" description="Helical" evidence="2">
    <location>
        <begin position="601"/>
        <end position="628"/>
    </location>
</feature>
<feature type="transmembrane region" description="Helical" evidence="2">
    <location>
        <begin position="648"/>
        <end position="667"/>
    </location>
</feature>
<dbReference type="PANTHER" id="PTHR20992">
    <property type="entry name" value="AT15442P-RELATED"/>
    <property type="match status" value="1"/>
</dbReference>
<keyword evidence="2" id="KW-0812">Transmembrane</keyword>
<feature type="compositionally biased region" description="Polar residues" evidence="1">
    <location>
        <begin position="92"/>
        <end position="113"/>
    </location>
</feature>
<feature type="compositionally biased region" description="Acidic residues" evidence="1">
    <location>
        <begin position="32"/>
        <end position="54"/>
    </location>
</feature>
<organism evidence="3 4">
    <name type="scientific">Lottia gigantea</name>
    <name type="common">Giant owl limpet</name>
    <dbReference type="NCBI Taxonomy" id="225164"/>
    <lineage>
        <taxon>Eukaryota</taxon>
        <taxon>Metazoa</taxon>
        <taxon>Spiralia</taxon>
        <taxon>Lophotrochozoa</taxon>
        <taxon>Mollusca</taxon>
        <taxon>Gastropoda</taxon>
        <taxon>Patellogastropoda</taxon>
        <taxon>Lottioidea</taxon>
        <taxon>Lottiidae</taxon>
        <taxon>Lottia</taxon>
    </lineage>
</organism>
<sequence>MSFVLFEVIVPAEKEDIQNVTQERQESGGSDSDMDGEGDTESDANNGEEEDEIGEWNYSEEKSKINGKNDDTDKGCSGTETEDSKKKDGSSEEVNSAGTKSNSVGVKQVSTAADTKFTVKKVDKHSHEPIVITGDQLSKETELNLNENNPQNEPSNENKNKTEPEKNGASRKDDRDNQKQNEDQAKHVEKTAPANGEKQSQNQKPSEKDAQNQPQNDKDKTNLKKTVSGEMKTQEQSNQNKPETEKTSDRQNNGGDKDEDIKQPQKRSKRKKKKDQFAVQKVKDDPNSTESKNPDFEQSKNDKKSEKTTKTDESKEKNKFGRKVQFESLKQKSGKKSDNITEENSGCNSTENSGCDSIENSTENSGSNSIENSGENSGNISDDNSGYSTERKLSTSSRNTPKYEHQFSMVEFIPEQTSTLLESVKETISYLDIKNSVIIMTEDKLCYKVSFVEESGSRCELILKFLKSCGVGLKDKSSISVIPVSIYYDIDTDTKNNEELKDHSSGEDVVKDDDFKKSVKSRLVVDQVVQSVKTSAALTFDYLVLTFLASLIAAVGLIESSSVVLVASMLISPLMGPILAIVFGSVIKNPSLWKLGLKNELIGLAVCISCGFIFGLLPAGLTMIGTSWRITEEFPTIEMSSRGTPRSLGVGILIAIPSGAGVALSVLGGNMGSLVGVAISASLLPPAVNAGMLWAYSIMTAISPPSTVPTDSLGNLTDDLCDHFEFIDNTYQPNFFCDMWKEAAMLGFISLILTMLNIVAILLMGFLVLKVKEVVPLKEKDTFTEFFHNDIKIARKSYQTHKNYESRALFHRILANRQNQQTVTKDADNNDKIQLFPNNVQMINRKKLEIIAAQKDVQDITRRLNTSVNCNYDLSGQSLESLVPEQTKEETLTTSRSNRNFEVVTYPDDISKDKVKENQPPKADDDDPSIQKELKELDRILKKPSSIDLEEIQMQVLNKDQSAERDENIEVEEQLQLKLADLFENPEDTSSQNPPTLKNSNDTGDTNKSDSDNNFISQEATCDTDSEGEASQPLLNLKV</sequence>
<feature type="region of interest" description="Disordered" evidence="1">
    <location>
        <begin position="1"/>
        <end position="400"/>
    </location>
</feature>
<feature type="compositionally biased region" description="Basic residues" evidence="1">
    <location>
        <begin position="264"/>
        <end position="274"/>
    </location>
</feature>
<feature type="compositionally biased region" description="Low complexity" evidence="1">
    <location>
        <begin position="143"/>
        <end position="155"/>
    </location>
</feature>
<dbReference type="OMA" id="WMANILT"/>
<evidence type="ECO:0000313" key="4">
    <source>
        <dbReference type="Proteomes" id="UP000030746"/>
    </source>
</evidence>
<evidence type="ECO:0000256" key="2">
    <source>
        <dbReference type="SAM" id="Phobius"/>
    </source>
</evidence>
<evidence type="ECO:0000313" key="3">
    <source>
        <dbReference type="EMBL" id="ESP03616.1"/>
    </source>
</evidence>
<name>V4B7N5_LOTGI</name>
<dbReference type="InterPro" id="IPR005240">
    <property type="entry name" value="DUF389"/>
</dbReference>
<keyword evidence="2" id="KW-1133">Transmembrane helix</keyword>
<accession>V4B7N5</accession>
<feature type="compositionally biased region" description="Polar residues" evidence="1">
    <location>
        <begin position="342"/>
        <end position="355"/>
    </location>
</feature>
<feature type="compositionally biased region" description="Low complexity" evidence="1">
    <location>
        <begin position="357"/>
        <end position="386"/>
    </location>
</feature>
<dbReference type="EMBL" id="KB199952">
    <property type="protein sequence ID" value="ESP03616.1"/>
    <property type="molecule type" value="Genomic_DNA"/>
</dbReference>
<feature type="transmembrane region" description="Helical" evidence="2">
    <location>
        <begin position="564"/>
        <end position="589"/>
    </location>
</feature>